<dbReference type="SUPFAM" id="SSF159888">
    <property type="entry name" value="YdhG-like"/>
    <property type="match status" value="1"/>
</dbReference>
<gene>
    <name evidence="2" type="ORF">UFOPK1788_00511</name>
</gene>
<evidence type="ECO:0000313" key="2">
    <source>
        <dbReference type="EMBL" id="CAB4590707.1"/>
    </source>
</evidence>
<organism evidence="2">
    <name type="scientific">freshwater metagenome</name>
    <dbReference type="NCBI Taxonomy" id="449393"/>
    <lineage>
        <taxon>unclassified sequences</taxon>
        <taxon>metagenomes</taxon>
        <taxon>ecological metagenomes</taxon>
    </lineage>
</organism>
<proteinExistence type="predicted"/>
<protein>
    <submittedName>
        <fullName evidence="2">Unannotated protein</fullName>
    </submittedName>
</protein>
<dbReference type="AlphaFoldDB" id="A0A6J6FPL7"/>
<dbReference type="Gene3D" id="3.90.1150.200">
    <property type="match status" value="1"/>
</dbReference>
<sequence length="131" mass="14494">MPKLSNDPGAGVAEVDAYIQALPEPKRSTLEEVRRRILAVIPNATQKISYGMPGFVVNGKVVAGIAAFKNHCAFLPHSGRVFVGIERHLEGFTRTMSSLHFRVDEPLSQELIAVLIEEKMQVLEVDGWTRP</sequence>
<reference evidence="2" key="1">
    <citation type="submission" date="2020-05" db="EMBL/GenBank/DDBJ databases">
        <authorList>
            <person name="Chiriac C."/>
            <person name="Salcher M."/>
            <person name="Ghai R."/>
            <person name="Kavagutti S V."/>
        </authorList>
    </citation>
    <scope>NUCLEOTIDE SEQUENCE</scope>
</reference>
<name>A0A6J6FPL7_9ZZZZ</name>
<dbReference type="EMBL" id="CAEZUE010000050">
    <property type="protein sequence ID" value="CAB4590707.1"/>
    <property type="molecule type" value="Genomic_DNA"/>
</dbReference>
<feature type="domain" description="YdhG-like" evidence="1">
    <location>
        <begin position="26"/>
        <end position="119"/>
    </location>
</feature>
<dbReference type="Pfam" id="PF08818">
    <property type="entry name" value="DUF1801"/>
    <property type="match status" value="1"/>
</dbReference>
<dbReference type="InterPro" id="IPR014922">
    <property type="entry name" value="YdhG-like"/>
</dbReference>
<evidence type="ECO:0000259" key="1">
    <source>
        <dbReference type="Pfam" id="PF08818"/>
    </source>
</evidence>
<accession>A0A6J6FPL7</accession>